<dbReference type="EMBL" id="KB008093">
    <property type="protein sequence ID" value="ELR13459.1"/>
    <property type="molecule type" value="Genomic_DNA"/>
</dbReference>
<dbReference type="PROSITE" id="PS50105">
    <property type="entry name" value="SAM_DOMAIN"/>
    <property type="match status" value="3"/>
</dbReference>
<dbReference type="AlphaFoldDB" id="L8GKU3"/>
<dbReference type="STRING" id="1257118.L8GKU3"/>
<dbReference type="GeneID" id="14914069"/>
<evidence type="ECO:0000259" key="2">
    <source>
        <dbReference type="PROSITE" id="PS50018"/>
    </source>
</evidence>
<dbReference type="PANTHER" id="PTHR46829:SF1">
    <property type="entry name" value="STERILE ALPHA MOTIF DOMAIN-CONTAINING PROTEIN 15"/>
    <property type="match status" value="1"/>
</dbReference>
<feature type="region of interest" description="Disordered" evidence="1">
    <location>
        <begin position="363"/>
        <end position="437"/>
    </location>
</feature>
<dbReference type="KEGG" id="acan:ACA1_245510"/>
<reference evidence="4 5" key="1">
    <citation type="journal article" date="2013" name="Genome Biol.">
        <title>Genome of Acanthamoeba castellanii highlights extensive lateral gene transfer and early evolution of tyrosine kinase signaling.</title>
        <authorList>
            <person name="Clarke M."/>
            <person name="Lohan A.J."/>
            <person name="Liu B."/>
            <person name="Lagkouvardos I."/>
            <person name="Roy S."/>
            <person name="Zafar N."/>
            <person name="Bertelli C."/>
            <person name="Schilde C."/>
            <person name="Kianianmomeni A."/>
            <person name="Burglin T.R."/>
            <person name="Frech C."/>
            <person name="Turcotte B."/>
            <person name="Kopec K.O."/>
            <person name="Synnott J.M."/>
            <person name="Choo C."/>
            <person name="Paponov I."/>
            <person name="Finkler A."/>
            <person name="Soon Heng Tan C."/>
            <person name="Hutchins A.P."/>
            <person name="Weinmeier T."/>
            <person name="Rattei T."/>
            <person name="Chu J.S."/>
            <person name="Gimenez G."/>
            <person name="Irimia M."/>
            <person name="Rigden D.J."/>
            <person name="Fitzpatrick D.A."/>
            <person name="Lorenzo-Morales J."/>
            <person name="Bateman A."/>
            <person name="Chiu C.H."/>
            <person name="Tang P."/>
            <person name="Hegemann P."/>
            <person name="Fromm H."/>
            <person name="Raoult D."/>
            <person name="Greub G."/>
            <person name="Miranda-Saavedra D."/>
            <person name="Chen N."/>
            <person name="Nash P."/>
            <person name="Ginger M.L."/>
            <person name="Horn M."/>
            <person name="Schaap P."/>
            <person name="Caler L."/>
            <person name="Loftus B."/>
        </authorList>
    </citation>
    <scope>NUCLEOTIDE SEQUENCE [LARGE SCALE GENOMIC DNA]</scope>
    <source>
        <strain evidence="4 5">Neff</strain>
    </source>
</reference>
<feature type="domain" description="Ras-GAP" evidence="2">
    <location>
        <begin position="7"/>
        <end position="191"/>
    </location>
</feature>
<name>L8GKU3_ACACF</name>
<gene>
    <name evidence="4" type="ORF">ACA1_245510</name>
</gene>
<feature type="compositionally biased region" description="Low complexity" evidence="1">
    <location>
        <begin position="368"/>
        <end position="377"/>
    </location>
</feature>
<feature type="compositionally biased region" description="Polar residues" evidence="1">
    <location>
        <begin position="255"/>
        <end position="264"/>
    </location>
</feature>
<dbReference type="SMART" id="SM00454">
    <property type="entry name" value="SAM"/>
    <property type="match status" value="3"/>
</dbReference>
<dbReference type="PANTHER" id="PTHR46829">
    <property type="entry name" value="STERILE ALPHA MOTIF DOMAIN-CONTAINING PROTEIN 15"/>
    <property type="match status" value="1"/>
</dbReference>
<dbReference type="InterPro" id="IPR013761">
    <property type="entry name" value="SAM/pointed_sf"/>
</dbReference>
<evidence type="ECO:0000313" key="4">
    <source>
        <dbReference type="EMBL" id="ELR13459.1"/>
    </source>
</evidence>
<feature type="compositionally biased region" description="Gly residues" evidence="1">
    <location>
        <begin position="283"/>
        <end position="295"/>
    </location>
</feature>
<dbReference type="VEuPathDB" id="AmoebaDB:ACA1_245510"/>
<dbReference type="Gene3D" id="1.10.506.10">
    <property type="entry name" value="GTPase Activation - p120gap, domain 1"/>
    <property type="match status" value="1"/>
</dbReference>
<feature type="region of interest" description="Disordered" evidence="1">
    <location>
        <begin position="232"/>
        <end position="301"/>
    </location>
</feature>
<dbReference type="PROSITE" id="PS50018">
    <property type="entry name" value="RAS_GTPASE_ACTIV_2"/>
    <property type="match status" value="1"/>
</dbReference>
<dbReference type="CDD" id="cd04519">
    <property type="entry name" value="RasGAP"/>
    <property type="match status" value="1"/>
</dbReference>
<evidence type="ECO:0000259" key="3">
    <source>
        <dbReference type="PROSITE" id="PS50105"/>
    </source>
</evidence>
<dbReference type="RefSeq" id="XP_004335472.1">
    <property type="nucleotide sequence ID" value="XM_004335424.1"/>
</dbReference>
<evidence type="ECO:0000256" key="1">
    <source>
        <dbReference type="SAM" id="MobiDB-lite"/>
    </source>
</evidence>
<feature type="domain" description="SAM" evidence="3">
    <location>
        <begin position="629"/>
        <end position="692"/>
    </location>
</feature>
<dbReference type="Pfam" id="PF00616">
    <property type="entry name" value="RasGAP"/>
    <property type="match status" value="1"/>
</dbReference>
<dbReference type="InterPro" id="IPR008936">
    <property type="entry name" value="Rho_GTPase_activation_prot"/>
</dbReference>
<dbReference type="SMART" id="SM00323">
    <property type="entry name" value="RasGAP"/>
    <property type="match status" value="1"/>
</dbReference>
<proteinExistence type="predicted"/>
<dbReference type="Gene3D" id="1.10.150.50">
    <property type="entry name" value="Transcription Factor, Ets-1"/>
    <property type="match status" value="3"/>
</dbReference>
<organism evidence="4 5">
    <name type="scientific">Acanthamoeba castellanii (strain ATCC 30010 / Neff)</name>
    <dbReference type="NCBI Taxonomy" id="1257118"/>
    <lineage>
        <taxon>Eukaryota</taxon>
        <taxon>Amoebozoa</taxon>
        <taxon>Discosea</taxon>
        <taxon>Longamoebia</taxon>
        <taxon>Centramoebida</taxon>
        <taxon>Acanthamoebidae</taxon>
        <taxon>Acanthamoeba</taxon>
    </lineage>
</organism>
<dbReference type="OrthoDB" id="196165at2759"/>
<dbReference type="SUPFAM" id="SSF48350">
    <property type="entry name" value="GTPase activation domain, GAP"/>
    <property type="match status" value="1"/>
</dbReference>
<evidence type="ECO:0000313" key="5">
    <source>
        <dbReference type="Proteomes" id="UP000011083"/>
    </source>
</evidence>
<sequence>MDTTTTRREWSAAIAALFPESDECVFPLIERAIDKEVASTACEAQLWREESLMVDLVGEFVRAASAKPLAKLAPLVREIMKEAKKKEDLEGEALTRWLVACSEKMFKAVLEVIDDSPSLVKRAIKHLYLAAKERFPAFEFRAVGALVGLRCYCPAIVSPELYNLVKPGKEISIVARKALVKIAKLLQNVFNETGVEEDATSPELSQNFIRSCIPKFHSTIFMITEGRRLSDSDINGSGNLPGSIGQAQDADGEPTSPSALSSGMKSLGRKSLFSTKKRTKFSTGGGSSGGGGVSGGDAELTNLNNSELVSPRSPRNEPALMPFAASDGLVQLHPPGPHVMARLAIVRSADDLGREEHIRASRQQTRFLLSSLSPSGSSDDEDTEDSNCSATSSSSSGGGGGNESSEDSMTMGNGNGRVYKQLSRSSGTATAPDSGVGLIKRPARFPVLDSDPPARSQSADSLLTSSVDATVLAKWSYKELVEYLHKTGFSEDTRHAIKKGKVSGEALLKLENASLHALGIGKLGERKRLLKLIREAGEYSSFAFLDRVDMVEWSAEEVARWAGVNGFEEYQGLIVSRGVTGAQLMRMDHVQLSDIGITKWGHRQRILRLIDEARACVISPRSKNRVTVWTTGEVLNWLKATGMEQYQSIFSAERVAGAELLQLTEPMLVQMGVTSLGHRKRLLRNIATLQAGGEVNCV</sequence>
<feature type="domain" description="SAM" evidence="3">
    <location>
        <begin position="553"/>
        <end position="616"/>
    </location>
</feature>
<dbReference type="Proteomes" id="UP000011083">
    <property type="component" value="Unassembled WGS sequence"/>
</dbReference>
<feature type="compositionally biased region" description="Polar residues" evidence="1">
    <location>
        <begin position="422"/>
        <end position="431"/>
    </location>
</feature>
<feature type="domain" description="SAM" evidence="3">
    <location>
        <begin position="475"/>
        <end position="539"/>
    </location>
</feature>
<dbReference type="CDD" id="cd09487">
    <property type="entry name" value="SAM_superfamily"/>
    <property type="match status" value="1"/>
</dbReference>
<accession>L8GKU3</accession>
<dbReference type="Pfam" id="PF00536">
    <property type="entry name" value="SAM_1"/>
    <property type="match status" value="3"/>
</dbReference>
<protein>
    <submittedName>
        <fullName evidence="4">SAM domain (Sterile alpha motif) domain containing protein</fullName>
    </submittedName>
</protein>
<dbReference type="InterPro" id="IPR001660">
    <property type="entry name" value="SAM"/>
</dbReference>
<dbReference type="InterPro" id="IPR001936">
    <property type="entry name" value="RasGAP_dom"/>
</dbReference>
<feature type="compositionally biased region" description="Low complexity" evidence="1">
    <location>
        <begin position="386"/>
        <end position="395"/>
    </location>
</feature>
<dbReference type="SUPFAM" id="SSF47769">
    <property type="entry name" value="SAM/Pointed domain"/>
    <property type="match status" value="3"/>
</dbReference>
<keyword evidence="5" id="KW-1185">Reference proteome</keyword>